<evidence type="ECO:0000256" key="1">
    <source>
        <dbReference type="ARBA" id="ARBA00006525"/>
    </source>
</evidence>
<evidence type="ECO:0000313" key="5">
    <source>
        <dbReference type="Proteomes" id="UP000178176"/>
    </source>
</evidence>
<organism evidence="4 5">
    <name type="scientific">Candidatus Amesbacteria bacterium RIFCSPHIGHO2_01_FULL_48_32b</name>
    <dbReference type="NCBI Taxonomy" id="1797253"/>
    <lineage>
        <taxon>Bacteria</taxon>
        <taxon>Candidatus Amesiibacteriota</taxon>
    </lineage>
</organism>
<comment type="caution">
    <text evidence="4">The sequence shown here is derived from an EMBL/GenBank/DDBJ whole genome shotgun (WGS) entry which is preliminary data.</text>
</comment>
<dbReference type="SUPFAM" id="SSF102405">
    <property type="entry name" value="MCP/YpsA-like"/>
    <property type="match status" value="1"/>
</dbReference>
<gene>
    <name evidence="4" type="ORF">A2876_01815</name>
</gene>
<dbReference type="InterPro" id="IPR057666">
    <property type="entry name" value="DrpA_SLOG"/>
</dbReference>
<dbReference type="Gene3D" id="1.10.10.10">
    <property type="entry name" value="Winged helix-like DNA-binding domain superfamily/Winged helix DNA-binding domain"/>
    <property type="match status" value="1"/>
</dbReference>
<evidence type="ECO:0000259" key="3">
    <source>
        <dbReference type="Pfam" id="PF17782"/>
    </source>
</evidence>
<feature type="domain" description="Smf/DprA SLOG" evidence="2">
    <location>
        <begin position="11"/>
        <end position="193"/>
    </location>
</feature>
<dbReference type="PANTHER" id="PTHR43022">
    <property type="entry name" value="PROTEIN SMF"/>
    <property type="match status" value="1"/>
</dbReference>
<dbReference type="InterPro" id="IPR003488">
    <property type="entry name" value="DprA"/>
</dbReference>
<dbReference type="Pfam" id="PF17782">
    <property type="entry name" value="WHD_DprA"/>
    <property type="match status" value="1"/>
</dbReference>
<feature type="domain" description="DprA winged helix" evidence="3">
    <location>
        <begin position="206"/>
        <end position="247"/>
    </location>
</feature>
<dbReference type="Gene3D" id="3.40.50.450">
    <property type="match status" value="1"/>
</dbReference>
<dbReference type="InterPro" id="IPR041614">
    <property type="entry name" value="DprA_WH"/>
</dbReference>
<dbReference type="Proteomes" id="UP000178176">
    <property type="component" value="Unassembled WGS sequence"/>
</dbReference>
<dbReference type="Pfam" id="PF02481">
    <property type="entry name" value="DNA_processg_A"/>
    <property type="match status" value="1"/>
</dbReference>
<proteinExistence type="inferred from homology"/>
<dbReference type="AlphaFoldDB" id="A0A1F4YDX2"/>
<dbReference type="GO" id="GO:0009294">
    <property type="term" value="P:DNA-mediated transformation"/>
    <property type="evidence" value="ECO:0007669"/>
    <property type="project" value="InterPro"/>
</dbReference>
<dbReference type="InterPro" id="IPR036388">
    <property type="entry name" value="WH-like_DNA-bd_sf"/>
</dbReference>
<reference evidence="4 5" key="1">
    <citation type="journal article" date="2016" name="Nat. Commun.">
        <title>Thousands of microbial genomes shed light on interconnected biogeochemical processes in an aquifer system.</title>
        <authorList>
            <person name="Anantharaman K."/>
            <person name="Brown C.T."/>
            <person name="Hug L.A."/>
            <person name="Sharon I."/>
            <person name="Castelle C.J."/>
            <person name="Probst A.J."/>
            <person name="Thomas B.C."/>
            <person name="Singh A."/>
            <person name="Wilkins M.J."/>
            <person name="Karaoz U."/>
            <person name="Brodie E.L."/>
            <person name="Williams K.H."/>
            <person name="Hubbard S.S."/>
            <person name="Banfield J.F."/>
        </authorList>
    </citation>
    <scope>NUCLEOTIDE SEQUENCE [LARGE SCALE GENOMIC DNA]</scope>
</reference>
<evidence type="ECO:0000259" key="2">
    <source>
        <dbReference type="Pfam" id="PF02481"/>
    </source>
</evidence>
<dbReference type="EMBL" id="MEXH01000022">
    <property type="protein sequence ID" value="OGC92084.1"/>
    <property type="molecule type" value="Genomic_DNA"/>
</dbReference>
<dbReference type="PANTHER" id="PTHR43022:SF1">
    <property type="entry name" value="PROTEIN SMF"/>
    <property type="match status" value="1"/>
</dbReference>
<accession>A0A1F4YDX2</accession>
<sequence>MGKFSGWKGELYYKGEWQEALFEKCVAVVGSRRMTSYGERVIEKLVPQLVNEGWTIVSGFMYGVDQAAHRTCLEVGGKTIAVLGWGINETLDASDQILGDQIIKSGGLLISEWEDQKPAQWTFPARNKIVAAMAERIYVIEAASKSGALITAEMGRNLGKEIWAVPGPVTSAVSAGTNWLIKTGRAKMWVPGESISRGTKTGDLYILLQNETLTVDELVRKTGRSVQEVGSELTMMILSGEAAEEEGKYYLVE</sequence>
<evidence type="ECO:0000313" key="4">
    <source>
        <dbReference type="EMBL" id="OGC92084.1"/>
    </source>
</evidence>
<protein>
    <submittedName>
        <fullName evidence="4">Uncharacterized protein</fullName>
    </submittedName>
</protein>
<comment type="similarity">
    <text evidence="1">Belongs to the DprA/Smf family.</text>
</comment>
<name>A0A1F4YDX2_9BACT</name>